<feature type="region of interest" description="Disordered" evidence="2">
    <location>
        <begin position="686"/>
        <end position="712"/>
    </location>
</feature>
<dbReference type="InterPro" id="IPR011600">
    <property type="entry name" value="Pept_C14_caspase"/>
</dbReference>
<sequence length="727" mass="80489">MTPNKWALLIAVDFYFRGNERQVDFHHLRGCVRDVSLIEDYLRSINVHNIERLTASYHNNDDNPQESDQTSWPTYDNIKAKIDAIRSKVKPGDLVYIHYSGHGILRHKLEDLDLGDGDAITGTALALTDVAKGGAYLTSYQLGVWVRRLVEINKVRVNLTLDSCHSGRGLRNNDDIVLRTSCDNMEDKSMTKSDYEADSHAAEVEAGLPQINTGADQENSNERNANVKRSWLSSPIGCTVLTACQLDQTAGEAHLRGERNGILTHYMIDYLNRWSGIGTPTYTQIAQHVKFGITTNWPDRLQTPVLHGDSFYEFFGNQQHVERPAYLIRALEQPGSLDKIFRVDVGAAQGVAVGATYSVYPSSWCLPPSADVTTVSQRHNETAVMIPKIRIVKTFPFESDATLIDAGRVCEEMTPVTGSLAVLDTWSLPSRQHVGVPLPPKNCSDKLKDTIEKLTREIQESEIFAHFPLIDVNASHLCDFIVSIDDATGGLEIRDSQDARVSRVPAVSVDGEGAGAKILHILNHLARFKALQSLNYISPSTSLGTSQYVFEMLGPDGNALGISNGVYQARDNQDVTARFVNKSQEKNVHVAIFMFNATWSLERMYPEDGQPTAQVAPGEDQAAAVDLTMCIPPERAHPDDPPHARDLLRAYVYVGAHPPSWDELLLPDIPANADLIPTGLQVDPLLVDDEGEGGDSSRNGKRSKKRQVTQVNSSPQWTVLDLWVHTT</sequence>
<reference evidence="4 5" key="1">
    <citation type="submission" date="2018-12" db="EMBL/GenBank/DDBJ databases">
        <title>Draft genome sequence of Xylaria grammica IHI A82.</title>
        <authorList>
            <person name="Buettner E."/>
            <person name="Kellner H."/>
        </authorList>
    </citation>
    <scope>NUCLEOTIDE SEQUENCE [LARGE SCALE GENOMIC DNA]</scope>
    <source>
        <strain evidence="4 5">IHI A82</strain>
    </source>
</reference>
<dbReference type="InterPro" id="IPR050452">
    <property type="entry name" value="Metacaspase"/>
</dbReference>
<evidence type="ECO:0000313" key="4">
    <source>
        <dbReference type="EMBL" id="RWA13478.1"/>
    </source>
</evidence>
<protein>
    <recommendedName>
        <fullName evidence="3">Peptidase C14 caspase domain-containing protein</fullName>
    </recommendedName>
</protein>
<evidence type="ECO:0000256" key="1">
    <source>
        <dbReference type="ARBA" id="ARBA00009005"/>
    </source>
</evidence>
<evidence type="ECO:0000256" key="2">
    <source>
        <dbReference type="SAM" id="MobiDB-lite"/>
    </source>
</evidence>
<dbReference type="Pfam" id="PF00656">
    <property type="entry name" value="Peptidase_C14"/>
    <property type="match status" value="1"/>
</dbReference>
<evidence type="ECO:0000259" key="3">
    <source>
        <dbReference type="Pfam" id="PF00656"/>
    </source>
</evidence>
<organism evidence="4 5">
    <name type="scientific">Xylaria grammica</name>
    <dbReference type="NCBI Taxonomy" id="363999"/>
    <lineage>
        <taxon>Eukaryota</taxon>
        <taxon>Fungi</taxon>
        <taxon>Dikarya</taxon>
        <taxon>Ascomycota</taxon>
        <taxon>Pezizomycotina</taxon>
        <taxon>Sordariomycetes</taxon>
        <taxon>Xylariomycetidae</taxon>
        <taxon>Xylariales</taxon>
        <taxon>Xylariaceae</taxon>
        <taxon>Xylaria</taxon>
    </lineage>
</organism>
<dbReference type="GO" id="GO:0005737">
    <property type="term" value="C:cytoplasm"/>
    <property type="evidence" value="ECO:0007669"/>
    <property type="project" value="TreeGrafter"/>
</dbReference>
<dbReference type="GO" id="GO:0004197">
    <property type="term" value="F:cysteine-type endopeptidase activity"/>
    <property type="evidence" value="ECO:0007669"/>
    <property type="project" value="InterPro"/>
</dbReference>
<accession>A0A439DGF0</accession>
<dbReference type="PANTHER" id="PTHR48104:SF30">
    <property type="entry name" value="METACASPASE-1"/>
    <property type="match status" value="1"/>
</dbReference>
<feature type="domain" description="Peptidase C14 caspase" evidence="3">
    <location>
        <begin position="5"/>
        <end position="294"/>
    </location>
</feature>
<gene>
    <name evidence="4" type="ORF">EKO27_g1620</name>
</gene>
<evidence type="ECO:0000313" key="5">
    <source>
        <dbReference type="Proteomes" id="UP000286045"/>
    </source>
</evidence>
<dbReference type="Gene3D" id="3.40.50.1460">
    <property type="match status" value="1"/>
</dbReference>
<comment type="caution">
    <text evidence="4">The sequence shown here is derived from an EMBL/GenBank/DDBJ whole genome shotgun (WGS) entry which is preliminary data.</text>
</comment>
<dbReference type="EMBL" id="RYZI01000026">
    <property type="protein sequence ID" value="RWA13478.1"/>
    <property type="molecule type" value="Genomic_DNA"/>
</dbReference>
<name>A0A439DGF0_9PEZI</name>
<dbReference type="GO" id="GO:0006508">
    <property type="term" value="P:proteolysis"/>
    <property type="evidence" value="ECO:0007669"/>
    <property type="project" value="InterPro"/>
</dbReference>
<comment type="similarity">
    <text evidence="1">Belongs to the peptidase C14B family.</text>
</comment>
<proteinExistence type="inferred from homology"/>
<dbReference type="PANTHER" id="PTHR48104">
    <property type="entry name" value="METACASPASE-4"/>
    <property type="match status" value="1"/>
</dbReference>
<keyword evidence="5" id="KW-1185">Reference proteome</keyword>
<dbReference type="AlphaFoldDB" id="A0A439DGF0"/>
<dbReference type="Proteomes" id="UP000286045">
    <property type="component" value="Unassembled WGS sequence"/>
</dbReference>